<dbReference type="Pfam" id="PF02458">
    <property type="entry name" value="Transferase"/>
    <property type="match status" value="1"/>
</dbReference>
<keyword evidence="2" id="KW-0808">Transferase</keyword>
<feature type="region of interest" description="Disordered" evidence="3">
    <location>
        <begin position="294"/>
        <end position="315"/>
    </location>
</feature>
<sequence>MAVEPHKAAAASLGLPVLRLRQVAAIQLHFFCGQHCTACVLFLEPPKPWQFVSDLDVIQVPYHIPVIFVYRSGGSSKGAEVSPLTGSGLPTTALLKESLARTLAAFYPLGGRIGSSNGRPVAYGFNDGVPFIESECNLEIPSDLQPSQFSSELLATPTPGIGGTPQGVPVMSVKVTRFRCGGLVLGVSFHHQIVDAAAFFTFMGAWAGVARGKSPASPSLNRTVLIGRDERTNGGLENGGPQPSSLWGSAFATWQKHASFWRAYADLRWRSLGQKEGLLRVTFTREEVAWLKRAANEKSSQSWDPSQSTATPGCDWASSDDAVCAHIWQRITRARALPADTTVTFDRHVDMRSRLDSPLPSDYIGSGNAGPPRLSISAGELLNKTLGQVAQRLRRELLQMGESYLNALLRKFRSMPFVPHFLARASPFGTAWWRSSKHLKGTEAWTSSCFFKRSTWRGFERIQSYTPPSQPDPERPSSSEEAATAPATAGAG</sequence>
<evidence type="ECO:0000313" key="5">
    <source>
        <dbReference type="Proteomes" id="UP000054558"/>
    </source>
</evidence>
<feature type="compositionally biased region" description="Polar residues" evidence="3">
    <location>
        <begin position="297"/>
        <end position="311"/>
    </location>
</feature>
<evidence type="ECO:0000313" key="4">
    <source>
        <dbReference type="EMBL" id="GAQ80157.1"/>
    </source>
</evidence>
<feature type="region of interest" description="Disordered" evidence="3">
    <location>
        <begin position="463"/>
        <end position="492"/>
    </location>
</feature>
<dbReference type="GO" id="GO:0016747">
    <property type="term" value="F:acyltransferase activity, transferring groups other than amino-acyl groups"/>
    <property type="evidence" value="ECO:0000318"/>
    <property type="project" value="GO_Central"/>
</dbReference>
<dbReference type="InterPro" id="IPR023213">
    <property type="entry name" value="CAT-like_dom_sf"/>
</dbReference>
<comment type="similarity">
    <text evidence="1">Belongs to the plant acyltransferase family.</text>
</comment>
<dbReference type="OrthoDB" id="671439at2759"/>
<organism evidence="4 5">
    <name type="scientific">Klebsormidium nitens</name>
    <name type="common">Green alga</name>
    <name type="synonym">Ulothrix nitens</name>
    <dbReference type="NCBI Taxonomy" id="105231"/>
    <lineage>
        <taxon>Eukaryota</taxon>
        <taxon>Viridiplantae</taxon>
        <taxon>Streptophyta</taxon>
        <taxon>Klebsormidiophyceae</taxon>
        <taxon>Klebsormidiales</taxon>
        <taxon>Klebsormidiaceae</taxon>
        <taxon>Klebsormidium</taxon>
    </lineage>
</organism>
<dbReference type="AlphaFoldDB" id="A0A1Y1HUE4"/>
<evidence type="ECO:0000256" key="2">
    <source>
        <dbReference type="ARBA" id="ARBA00022679"/>
    </source>
</evidence>
<reference evidence="4 5" key="1">
    <citation type="journal article" date="2014" name="Nat. Commun.">
        <title>Klebsormidium flaccidum genome reveals primary factors for plant terrestrial adaptation.</title>
        <authorList>
            <person name="Hori K."/>
            <person name="Maruyama F."/>
            <person name="Fujisawa T."/>
            <person name="Togashi T."/>
            <person name="Yamamoto N."/>
            <person name="Seo M."/>
            <person name="Sato S."/>
            <person name="Yamada T."/>
            <person name="Mori H."/>
            <person name="Tajima N."/>
            <person name="Moriyama T."/>
            <person name="Ikeuchi M."/>
            <person name="Watanabe M."/>
            <person name="Wada H."/>
            <person name="Kobayashi K."/>
            <person name="Saito M."/>
            <person name="Masuda T."/>
            <person name="Sasaki-Sekimoto Y."/>
            <person name="Mashiguchi K."/>
            <person name="Awai K."/>
            <person name="Shimojima M."/>
            <person name="Masuda S."/>
            <person name="Iwai M."/>
            <person name="Nobusawa T."/>
            <person name="Narise T."/>
            <person name="Kondo S."/>
            <person name="Saito H."/>
            <person name="Sato R."/>
            <person name="Murakawa M."/>
            <person name="Ihara Y."/>
            <person name="Oshima-Yamada Y."/>
            <person name="Ohtaka K."/>
            <person name="Satoh M."/>
            <person name="Sonobe K."/>
            <person name="Ishii M."/>
            <person name="Ohtani R."/>
            <person name="Kanamori-Sato M."/>
            <person name="Honoki R."/>
            <person name="Miyazaki D."/>
            <person name="Mochizuki H."/>
            <person name="Umetsu J."/>
            <person name="Higashi K."/>
            <person name="Shibata D."/>
            <person name="Kamiya Y."/>
            <person name="Sato N."/>
            <person name="Nakamura Y."/>
            <person name="Tabata S."/>
            <person name="Ida S."/>
            <person name="Kurokawa K."/>
            <person name="Ohta H."/>
        </authorList>
    </citation>
    <scope>NUCLEOTIDE SEQUENCE [LARGE SCALE GENOMIC DNA]</scope>
    <source>
        <strain evidence="4 5">NIES-2285</strain>
    </source>
</reference>
<dbReference type="PANTHER" id="PTHR31642">
    <property type="entry name" value="TRICHOTHECENE 3-O-ACETYLTRANSFERASE"/>
    <property type="match status" value="1"/>
</dbReference>
<accession>A0A1Y1HUE4</accession>
<proteinExistence type="inferred from homology"/>
<dbReference type="InterPro" id="IPR050317">
    <property type="entry name" value="Plant_Fungal_Acyltransferase"/>
</dbReference>
<gene>
    <name evidence="4" type="ORF">KFL_000470300</name>
</gene>
<evidence type="ECO:0008006" key="6">
    <source>
        <dbReference type="Google" id="ProtNLM"/>
    </source>
</evidence>
<dbReference type="EMBL" id="DF236996">
    <property type="protein sequence ID" value="GAQ80157.1"/>
    <property type="molecule type" value="Genomic_DNA"/>
</dbReference>
<dbReference type="Gene3D" id="3.30.559.10">
    <property type="entry name" value="Chloramphenicol acetyltransferase-like domain"/>
    <property type="match status" value="2"/>
</dbReference>
<feature type="compositionally biased region" description="Low complexity" evidence="3">
    <location>
        <begin position="479"/>
        <end position="492"/>
    </location>
</feature>
<name>A0A1Y1HUE4_KLENI</name>
<evidence type="ECO:0000256" key="1">
    <source>
        <dbReference type="ARBA" id="ARBA00009861"/>
    </source>
</evidence>
<keyword evidence="5" id="KW-1185">Reference proteome</keyword>
<dbReference type="Proteomes" id="UP000054558">
    <property type="component" value="Unassembled WGS sequence"/>
</dbReference>
<dbReference type="STRING" id="105231.A0A1Y1HUE4"/>
<protein>
    <recommendedName>
        <fullName evidence="6">Transferase</fullName>
    </recommendedName>
</protein>
<dbReference type="PANTHER" id="PTHR31642:SF310">
    <property type="entry name" value="FATTY ALCOHOL:CAFFEOYL-COA ACYLTRANSFERASE"/>
    <property type="match status" value="1"/>
</dbReference>
<dbReference type="OMA" id="NWISTYD"/>
<evidence type="ECO:0000256" key="3">
    <source>
        <dbReference type="SAM" id="MobiDB-lite"/>
    </source>
</evidence>